<evidence type="ECO:0000313" key="2">
    <source>
        <dbReference type="EMBL" id="KAK7387018.1"/>
    </source>
</evidence>
<evidence type="ECO:0000313" key="3">
    <source>
        <dbReference type="Proteomes" id="UP001386955"/>
    </source>
</evidence>
<reference evidence="2 3" key="1">
    <citation type="submission" date="2024-01" db="EMBL/GenBank/DDBJ databases">
        <title>The genomes of 5 underutilized Papilionoideae crops provide insights into root nodulation and disease resistanc.</title>
        <authorList>
            <person name="Jiang F."/>
        </authorList>
    </citation>
    <scope>NUCLEOTIDE SEQUENCE [LARGE SCALE GENOMIC DNA]</scope>
    <source>
        <strain evidence="2">DUOXIRENSHENG_FW03</strain>
        <tissue evidence="2">Leaves</tissue>
    </source>
</reference>
<feature type="compositionally biased region" description="Polar residues" evidence="1">
    <location>
        <begin position="88"/>
        <end position="105"/>
    </location>
</feature>
<feature type="region of interest" description="Disordered" evidence="1">
    <location>
        <begin position="88"/>
        <end position="116"/>
    </location>
</feature>
<proteinExistence type="predicted"/>
<name>A0AAN9S2T2_PSOTE</name>
<sequence>MESIRTNPINAVPLLLESLVTVEEQENLKDLKSELIKIKDLFSIVKKNEEELLDTLTVVDDYLCNLNLQKLMEVEEEICKRIRNSSQKLLPAGNNNNEAVQSSEKTFQHLKLDKRD</sequence>
<organism evidence="2 3">
    <name type="scientific">Psophocarpus tetragonolobus</name>
    <name type="common">Winged bean</name>
    <name type="synonym">Dolichos tetragonolobus</name>
    <dbReference type="NCBI Taxonomy" id="3891"/>
    <lineage>
        <taxon>Eukaryota</taxon>
        <taxon>Viridiplantae</taxon>
        <taxon>Streptophyta</taxon>
        <taxon>Embryophyta</taxon>
        <taxon>Tracheophyta</taxon>
        <taxon>Spermatophyta</taxon>
        <taxon>Magnoliopsida</taxon>
        <taxon>eudicotyledons</taxon>
        <taxon>Gunneridae</taxon>
        <taxon>Pentapetalae</taxon>
        <taxon>rosids</taxon>
        <taxon>fabids</taxon>
        <taxon>Fabales</taxon>
        <taxon>Fabaceae</taxon>
        <taxon>Papilionoideae</taxon>
        <taxon>50 kb inversion clade</taxon>
        <taxon>NPAAA clade</taxon>
        <taxon>indigoferoid/millettioid clade</taxon>
        <taxon>Phaseoleae</taxon>
        <taxon>Psophocarpus</taxon>
    </lineage>
</organism>
<evidence type="ECO:0000256" key="1">
    <source>
        <dbReference type="SAM" id="MobiDB-lite"/>
    </source>
</evidence>
<dbReference type="AlphaFoldDB" id="A0AAN9S2T2"/>
<feature type="compositionally biased region" description="Basic and acidic residues" evidence="1">
    <location>
        <begin position="106"/>
        <end position="116"/>
    </location>
</feature>
<accession>A0AAN9S2T2</accession>
<protein>
    <submittedName>
        <fullName evidence="2">Uncharacterized protein</fullName>
    </submittedName>
</protein>
<dbReference type="Proteomes" id="UP001386955">
    <property type="component" value="Unassembled WGS sequence"/>
</dbReference>
<keyword evidence="3" id="KW-1185">Reference proteome</keyword>
<comment type="caution">
    <text evidence="2">The sequence shown here is derived from an EMBL/GenBank/DDBJ whole genome shotgun (WGS) entry which is preliminary data.</text>
</comment>
<dbReference type="EMBL" id="JAYMYS010000007">
    <property type="protein sequence ID" value="KAK7387018.1"/>
    <property type="molecule type" value="Genomic_DNA"/>
</dbReference>
<gene>
    <name evidence="2" type="ORF">VNO78_27472</name>
</gene>